<evidence type="ECO:0000256" key="5">
    <source>
        <dbReference type="RuleBase" id="RU000499"/>
    </source>
</evidence>
<evidence type="ECO:0000256" key="3">
    <source>
        <dbReference type="ARBA" id="ARBA00023002"/>
    </source>
</evidence>
<dbReference type="PRINTS" id="PR01011">
    <property type="entry name" value="GLUTPROXDASE"/>
</dbReference>
<dbReference type="PROSITE" id="PS00460">
    <property type="entry name" value="GLUTATHIONE_PEROXID_1"/>
    <property type="match status" value="1"/>
</dbReference>
<dbReference type="FunFam" id="3.40.30.10:FF:000010">
    <property type="entry name" value="Glutathione peroxidase"/>
    <property type="match status" value="1"/>
</dbReference>
<dbReference type="InterPro" id="IPR000889">
    <property type="entry name" value="Glutathione_peroxidase"/>
</dbReference>
<dbReference type="STRING" id="402734.SAMN05660918_1391"/>
<dbReference type="EMBL" id="FNYA01000002">
    <property type="protein sequence ID" value="SEI68038.1"/>
    <property type="molecule type" value="Genomic_DNA"/>
</dbReference>
<keyword evidence="7" id="KW-1185">Reference proteome</keyword>
<dbReference type="OrthoDB" id="9789406at2"/>
<dbReference type="PANTHER" id="PTHR11592:SF78">
    <property type="entry name" value="GLUTATHIONE PEROXIDASE"/>
    <property type="match status" value="1"/>
</dbReference>
<comment type="similarity">
    <text evidence="1 5">Belongs to the glutathione peroxidase family.</text>
</comment>
<feature type="active site" evidence="4">
    <location>
        <position position="53"/>
    </location>
</feature>
<proteinExistence type="inferred from homology"/>
<dbReference type="InterPro" id="IPR029759">
    <property type="entry name" value="GPX_AS"/>
</dbReference>
<dbReference type="Pfam" id="PF00255">
    <property type="entry name" value="GSHPx"/>
    <property type="match status" value="1"/>
</dbReference>
<sequence length="177" mass="20609">MFESIFSFFKKDTKTYPKGSVHSFMVKNLQGNDFDFSTLKGKKILIVNTASKCGLTPQYEKLQEIYEKYKTQNFEIIGFPSNDFLWQEPGNSNDIQEFCSVNYGVTFPMMEKISVKGRNKHPVYEFLTKKSENGVEDSKVKWNFQKYLLNENGELEKVILPKIQPDDESITNWIEGK</sequence>
<dbReference type="AlphaFoldDB" id="A0A1H6SJA4"/>
<evidence type="ECO:0000313" key="7">
    <source>
        <dbReference type="Proteomes" id="UP000199702"/>
    </source>
</evidence>
<dbReference type="SUPFAM" id="SSF52833">
    <property type="entry name" value="Thioredoxin-like"/>
    <property type="match status" value="1"/>
</dbReference>
<dbReference type="CDD" id="cd00340">
    <property type="entry name" value="GSH_Peroxidase"/>
    <property type="match status" value="1"/>
</dbReference>
<name>A0A1H6SJA4_9FLAO</name>
<evidence type="ECO:0000256" key="1">
    <source>
        <dbReference type="ARBA" id="ARBA00006926"/>
    </source>
</evidence>
<reference evidence="7" key="1">
    <citation type="submission" date="2016-10" db="EMBL/GenBank/DDBJ databases">
        <authorList>
            <person name="Varghese N."/>
            <person name="Submissions S."/>
        </authorList>
    </citation>
    <scope>NUCLEOTIDE SEQUENCE [LARGE SCALE GENOMIC DNA]</scope>
    <source>
        <strain evidence="7">DSM 17934</strain>
    </source>
</reference>
<accession>A0A1H6SJA4</accession>
<dbReference type="GO" id="GO:0034599">
    <property type="term" value="P:cellular response to oxidative stress"/>
    <property type="evidence" value="ECO:0007669"/>
    <property type="project" value="TreeGrafter"/>
</dbReference>
<dbReference type="PANTHER" id="PTHR11592">
    <property type="entry name" value="GLUTATHIONE PEROXIDASE"/>
    <property type="match status" value="1"/>
</dbReference>
<evidence type="ECO:0000256" key="2">
    <source>
        <dbReference type="ARBA" id="ARBA00022559"/>
    </source>
</evidence>
<organism evidence="6 7">
    <name type="scientific">Flavobacterium terrigena</name>
    <dbReference type="NCBI Taxonomy" id="402734"/>
    <lineage>
        <taxon>Bacteria</taxon>
        <taxon>Pseudomonadati</taxon>
        <taxon>Bacteroidota</taxon>
        <taxon>Flavobacteriia</taxon>
        <taxon>Flavobacteriales</taxon>
        <taxon>Flavobacteriaceae</taxon>
        <taxon>Flavobacterium</taxon>
    </lineage>
</organism>
<keyword evidence="3 5" id="KW-0560">Oxidoreductase</keyword>
<dbReference type="InterPro" id="IPR036249">
    <property type="entry name" value="Thioredoxin-like_sf"/>
</dbReference>
<dbReference type="RefSeq" id="WP_091310308.1">
    <property type="nucleotide sequence ID" value="NZ_CBCSJU010000002.1"/>
</dbReference>
<protein>
    <recommendedName>
        <fullName evidence="5">Glutathione peroxidase</fullName>
    </recommendedName>
</protein>
<dbReference type="PIRSF" id="PIRSF000303">
    <property type="entry name" value="Glutathion_perox"/>
    <property type="match status" value="1"/>
</dbReference>
<evidence type="ECO:0000256" key="4">
    <source>
        <dbReference type="PIRSR" id="PIRSR000303-1"/>
    </source>
</evidence>
<dbReference type="Gene3D" id="3.40.30.10">
    <property type="entry name" value="Glutaredoxin"/>
    <property type="match status" value="1"/>
</dbReference>
<dbReference type="PROSITE" id="PS51355">
    <property type="entry name" value="GLUTATHIONE_PEROXID_3"/>
    <property type="match status" value="1"/>
</dbReference>
<evidence type="ECO:0000313" key="6">
    <source>
        <dbReference type="EMBL" id="SEI68038.1"/>
    </source>
</evidence>
<gene>
    <name evidence="6" type="ORF">SAMN05660918_1391</name>
</gene>
<dbReference type="GO" id="GO:0004601">
    <property type="term" value="F:peroxidase activity"/>
    <property type="evidence" value="ECO:0007669"/>
    <property type="project" value="UniProtKB-KW"/>
</dbReference>
<keyword evidence="2 5" id="KW-0575">Peroxidase</keyword>
<dbReference type="Proteomes" id="UP000199702">
    <property type="component" value="Unassembled WGS sequence"/>
</dbReference>